<name>A0A420IL53_9PEZI</name>
<comment type="caution">
    <text evidence="3">The sequence shown here is derived from an EMBL/GenBank/DDBJ whole genome shotgun (WGS) entry which is preliminary data.</text>
</comment>
<protein>
    <recommendedName>
        <fullName evidence="5">Ribosomal protein s17</fullName>
    </recommendedName>
</protein>
<dbReference type="EMBL" id="MCBR01007983">
    <property type="protein sequence ID" value="RKF75286.1"/>
    <property type="molecule type" value="Genomic_DNA"/>
</dbReference>
<feature type="compositionally biased region" description="Basic and acidic residues" evidence="1">
    <location>
        <begin position="289"/>
        <end position="306"/>
    </location>
</feature>
<accession>A0A420IL53</accession>
<evidence type="ECO:0000256" key="1">
    <source>
        <dbReference type="SAM" id="MobiDB-lite"/>
    </source>
</evidence>
<dbReference type="Proteomes" id="UP000285405">
    <property type="component" value="Unassembled WGS sequence"/>
</dbReference>
<feature type="compositionally biased region" description="Basic and acidic residues" evidence="1">
    <location>
        <begin position="340"/>
        <end position="353"/>
    </location>
</feature>
<gene>
    <name evidence="3" type="ORF">GcC1_079011</name>
</gene>
<dbReference type="SMR" id="A0A420IL53"/>
<evidence type="ECO:0000256" key="2">
    <source>
        <dbReference type="SAM" id="SignalP"/>
    </source>
</evidence>
<sequence length="618" mass="66846">MKYSTASILTTAFWTLTLAASLEEREVPQEHSHEQIVAKVRETLNLNNPDKIQDPVFALLGDAGAAKGAGNIKDPACLQQSVADQAFTNAKKTNDIKGMTNAVLFRALERNSGAVGKESEACKITAKNPEIAAVSQHQDPASPGAAENNKKVVLEAAKQIASFGGDPQLAAMTATFAPGKIGDPTAAGNTCDDQDDKVGCIFTKKLIQVEATPDEITAATKSVSKNKKRHNGVGKFKYSPILSRRRLIIEDHLDGEKHDSVPKSSFLKKRNASPNSIKLNSKRGLSSIRGKESQALHKRDDDDNRKGRGNGRNGRNGRNRDDDNRKGRGNGRNGRNRGNRNNDNDDKKKRDNDGNDNDNDNGNDNDNDFEKRDDDDNRKGRGNGRNGRNRGNRNNDNDDKKKRDNDGNDNDKRAASGENVQTFTGSLGGPPPAVIESAGSDRPVTVNGNTFVGKSVALQRSCSIQKNSCARAANSGTGSVSDCEKQEEECSKLANSANKRSISSPALGNRQRINRRRNTTQIIKRQKSDFGSCSDPTVEFKAGFDGRTEESFKAKNQKDFNHGSTQKLKITSEFICQQLQSSCKASQETVDKCLAASKVAESLSGQAAADAFNKGVGA</sequence>
<feature type="chain" id="PRO_5019381794" description="Ribosomal protein s17" evidence="2">
    <location>
        <begin position="20"/>
        <end position="618"/>
    </location>
</feature>
<evidence type="ECO:0000313" key="4">
    <source>
        <dbReference type="Proteomes" id="UP000285405"/>
    </source>
</evidence>
<evidence type="ECO:0008006" key="5">
    <source>
        <dbReference type="Google" id="ProtNLM"/>
    </source>
</evidence>
<feature type="signal peptide" evidence="2">
    <location>
        <begin position="1"/>
        <end position="19"/>
    </location>
</feature>
<feature type="region of interest" description="Disordered" evidence="1">
    <location>
        <begin position="256"/>
        <end position="443"/>
    </location>
</feature>
<evidence type="ECO:0000313" key="3">
    <source>
        <dbReference type="EMBL" id="RKF75286.1"/>
    </source>
</evidence>
<proteinExistence type="predicted"/>
<dbReference type="AlphaFoldDB" id="A0A420IL53"/>
<feature type="compositionally biased region" description="Basic and acidic residues" evidence="1">
    <location>
        <begin position="368"/>
        <end position="379"/>
    </location>
</feature>
<dbReference type="OrthoDB" id="2153847at2759"/>
<keyword evidence="2" id="KW-0732">Signal</keyword>
<reference evidence="3 4" key="1">
    <citation type="journal article" date="2018" name="BMC Genomics">
        <title>Comparative genome analyses reveal sequence features reflecting distinct modes of host-adaptation between dicot and monocot powdery mildew.</title>
        <authorList>
            <person name="Wu Y."/>
            <person name="Ma X."/>
            <person name="Pan Z."/>
            <person name="Kale S.D."/>
            <person name="Song Y."/>
            <person name="King H."/>
            <person name="Zhang Q."/>
            <person name="Presley C."/>
            <person name="Deng X."/>
            <person name="Wei C.I."/>
            <person name="Xiao S."/>
        </authorList>
    </citation>
    <scope>NUCLEOTIDE SEQUENCE [LARGE SCALE GENOMIC DNA]</scope>
    <source>
        <strain evidence="3">UCSC1</strain>
    </source>
</reference>
<feature type="compositionally biased region" description="Basic and acidic residues" evidence="1">
    <location>
        <begin position="393"/>
        <end position="415"/>
    </location>
</feature>
<feature type="compositionally biased region" description="Acidic residues" evidence="1">
    <location>
        <begin position="354"/>
        <end position="367"/>
    </location>
</feature>
<organism evidence="3 4">
    <name type="scientific">Golovinomyces cichoracearum</name>
    <dbReference type="NCBI Taxonomy" id="62708"/>
    <lineage>
        <taxon>Eukaryota</taxon>
        <taxon>Fungi</taxon>
        <taxon>Dikarya</taxon>
        <taxon>Ascomycota</taxon>
        <taxon>Pezizomycotina</taxon>
        <taxon>Leotiomycetes</taxon>
        <taxon>Erysiphales</taxon>
        <taxon>Erysiphaceae</taxon>
        <taxon>Golovinomyces</taxon>
    </lineage>
</organism>